<dbReference type="Proteomes" id="UP001159042">
    <property type="component" value="Unassembled WGS sequence"/>
</dbReference>
<feature type="chain" id="PRO_5043956248" evidence="1">
    <location>
        <begin position="18"/>
        <end position="268"/>
    </location>
</feature>
<reference evidence="2 3" key="1">
    <citation type="journal article" date="2023" name="Insect Mol. Biol.">
        <title>Genome sequencing provides insights into the evolution of gene families encoding plant cell wall-degrading enzymes in longhorned beetles.</title>
        <authorList>
            <person name="Shin N.R."/>
            <person name="Okamura Y."/>
            <person name="Kirsch R."/>
            <person name="Pauchet Y."/>
        </authorList>
    </citation>
    <scope>NUCLEOTIDE SEQUENCE [LARGE SCALE GENOMIC DNA]</scope>
    <source>
        <strain evidence="2">EAD_L_NR</strain>
    </source>
</reference>
<evidence type="ECO:0000313" key="2">
    <source>
        <dbReference type="EMBL" id="KAJ8924071.1"/>
    </source>
</evidence>
<protein>
    <submittedName>
        <fullName evidence="2">Uncharacterized protein</fullName>
    </submittedName>
</protein>
<gene>
    <name evidence="2" type="ORF">NQ315_006852</name>
</gene>
<comment type="caution">
    <text evidence="2">The sequence shown here is derived from an EMBL/GenBank/DDBJ whole genome shotgun (WGS) entry which is preliminary data.</text>
</comment>
<keyword evidence="3" id="KW-1185">Reference proteome</keyword>
<dbReference type="AlphaFoldDB" id="A0AAV8WEG8"/>
<name>A0AAV8WEG8_9CUCU</name>
<organism evidence="2 3">
    <name type="scientific">Exocentrus adspersus</name>
    <dbReference type="NCBI Taxonomy" id="1586481"/>
    <lineage>
        <taxon>Eukaryota</taxon>
        <taxon>Metazoa</taxon>
        <taxon>Ecdysozoa</taxon>
        <taxon>Arthropoda</taxon>
        <taxon>Hexapoda</taxon>
        <taxon>Insecta</taxon>
        <taxon>Pterygota</taxon>
        <taxon>Neoptera</taxon>
        <taxon>Endopterygota</taxon>
        <taxon>Coleoptera</taxon>
        <taxon>Polyphaga</taxon>
        <taxon>Cucujiformia</taxon>
        <taxon>Chrysomeloidea</taxon>
        <taxon>Cerambycidae</taxon>
        <taxon>Lamiinae</taxon>
        <taxon>Acanthocinini</taxon>
        <taxon>Exocentrus</taxon>
    </lineage>
</organism>
<evidence type="ECO:0000313" key="3">
    <source>
        <dbReference type="Proteomes" id="UP001159042"/>
    </source>
</evidence>
<feature type="signal peptide" evidence="1">
    <location>
        <begin position="1"/>
        <end position="17"/>
    </location>
</feature>
<evidence type="ECO:0000256" key="1">
    <source>
        <dbReference type="SAM" id="SignalP"/>
    </source>
</evidence>
<proteinExistence type="predicted"/>
<keyword evidence="1" id="KW-0732">Signal</keyword>
<accession>A0AAV8WEG8</accession>
<sequence length="268" mass="28388">MFKKLVLLAAAVAICSGKPANNENPPQKKSLSADGDDLKTSETFHSGFNAAYPSLGYNGGPHGGGYGWKGDHKPYLFGSVYDIGYTGVPNAGYGFYLPGSPVVAPGPVFGGGGYGPTIIFLVLLTMSVVYASSSFKKGGGGGGGGKDYNPCPAGTSSWFSHIQEGRKGWRRRICSPATTSNIQPVSPVVSNLSDQLSSNLSDQLSSNNQFIRWWFSNVQFINHPQVMEAVEDSGVVVEEVMEEAAEADSVSAEVEGLGKGRRGREMVY</sequence>
<dbReference type="EMBL" id="JANEYG010000003">
    <property type="protein sequence ID" value="KAJ8924071.1"/>
    <property type="molecule type" value="Genomic_DNA"/>
</dbReference>